<evidence type="ECO:0000259" key="2">
    <source>
        <dbReference type="Pfam" id="PF22939"/>
    </source>
</evidence>
<feature type="domain" description="Nephrocystin 3-like N-terminal" evidence="3">
    <location>
        <begin position="103"/>
        <end position="249"/>
    </location>
</feature>
<accession>A0AAV9G9L9</accession>
<reference evidence="4" key="2">
    <citation type="submission" date="2023-05" db="EMBL/GenBank/DDBJ databases">
        <authorList>
            <consortium name="Lawrence Berkeley National Laboratory"/>
            <person name="Steindorff A."/>
            <person name="Hensen N."/>
            <person name="Bonometti L."/>
            <person name="Westerberg I."/>
            <person name="Brannstrom I.O."/>
            <person name="Guillou S."/>
            <person name="Cros-Aarteil S."/>
            <person name="Calhoun S."/>
            <person name="Haridas S."/>
            <person name="Kuo A."/>
            <person name="Mondo S."/>
            <person name="Pangilinan J."/>
            <person name="Riley R."/>
            <person name="Labutti K."/>
            <person name="Andreopoulos B."/>
            <person name="Lipzen A."/>
            <person name="Chen C."/>
            <person name="Yanf M."/>
            <person name="Daum C."/>
            <person name="Ng V."/>
            <person name="Clum A."/>
            <person name="Ohm R."/>
            <person name="Martin F."/>
            <person name="Silar P."/>
            <person name="Natvig D."/>
            <person name="Lalanne C."/>
            <person name="Gautier V."/>
            <person name="Ament-Velasquez S.L."/>
            <person name="Kruys A."/>
            <person name="Hutchinson M.I."/>
            <person name="Powell A.J."/>
            <person name="Barry K."/>
            <person name="Miller A.N."/>
            <person name="Grigoriev I.V."/>
            <person name="Debuchy R."/>
            <person name="Gladieux P."/>
            <person name="Thoren M.H."/>
            <person name="Johannesson H."/>
        </authorList>
    </citation>
    <scope>NUCLEOTIDE SEQUENCE</scope>
    <source>
        <strain evidence="4">PSN243</strain>
    </source>
</reference>
<name>A0AAV9G9L9_9PEZI</name>
<dbReference type="Pfam" id="PF22939">
    <property type="entry name" value="WHD_GPIID"/>
    <property type="match status" value="1"/>
</dbReference>
<evidence type="ECO:0008006" key="6">
    <source>
        <dbReference type="Google" id="ProtNLM"/>
    </source>
</evidence>
<dbReference type="AlphaFoldDB" id="A0AAV9G9L9"/>
<dbReference type="Pfam" id="PF24883">
    <property type="entry name" value="NPHP3_N"/>
    <property type="match status" value="1"/>
</dbReference>
<evidence type="ECO:0000259" key="3">
    <source>
        <dbReference type="Pfam" id="PF24883"/>
    </source>
</evidence>
<dbReference type="Proteomes" id="UP001321760">
    <property type="component" value="Unassembled WGS sequence"/>
</dbReference>
<proteinExistence type="predicted"/>
<dbReference type="PANTHER" id="PTHR10039:SF10">
    <property type="entry name" value="NACHT DOMAIN-CONTAINING PROTEIN"/>
    <property type="match status" value="1"/>
</dbReference>
<keyword evidence="1" id="KW-0677">Repeat</keyword>
<dbReference type="InterPro" id="IPR056884">
    <property type="entry name" value="NPHP3-like_N"/>
</dbReference>
<dbReference type="PANTHER" id="PTHR10039">
    <property type="entry name" value="AMELOGENIN"/>
    <property type="match status" value="1"/>
</dbReference>
<dbReference type="InterPro" id="IPR054471">
    <property type="entry name" value="GPIID_WHD"/>
</dbReference>
<comment type="caution">
    <text evidence="4">The sequence shown here is derived from an EMBL/GenBank/DDBJ whole genome shotgun (WGS) entry which is preliminary data.</text>
</comment>
<dbReference type="InterPro" id="IPR027417">
    <property type="entry name" value="P-loop_NTPase"/>
</dbReference>
<protein>
    <recommendedName>
        <fullName evidence="6">NACHT domain-containing protein</fullName>
    </recommendedName>
</protein>
<sequence>MFSQKSMFGQLASSLDESLLRTAQVELQKFSRCIMEDAALLNAQTIESEARENNGFRALFRASRSADSHHRRLKKRLNLLDACSKLNFETPWKQTRKLGNSTIFANDETYKTWKRGEGPATLVLTGKLGSGKSVAMANIVDDLHLLGDGSTTVYFFCRHDTPETLTSRAVIGSLSRQLLQACADNPTYNRLFDDLDLAQQSFDPESISNIVRKMFPAGQRICCVIDGLDECPVYEALDTIRWISRLRSVFKLNLWCCRSIRMIANERMVAEDTEGGCASVSMVDSNPDIIDYVETEIRNRIATGQLKLGDHNLAVEIKDALIQGAKGMFLWVALQIQSLSEEQNDEAIRAALHDLPEDLYSTFEQILARCQARSKRNYQSSILKMIISASRPLTIFELQEALSVTPCDPEWHEDRLINDIRGIITCCGGLVVVDEEELSARLVHHSVGQFLRRGHSWDLDAQIFMGEVVVTYLSFPIFNTQVSTRVLPDVPAAQMTAKLLKDTLRRNNSLPEVQV</sequence>
<evidence type="ECO:0000313" key="5">
    <source>
        <dbReference type="Proteomes" id="UP001321760"/>
    </source>
</evidence>
<evidence type="ECO:0000313" key="4">
    <source>
        <dbReference type="EMBL" id="KAK4444783.1"/>
    </source>
</evidence>
<dbReference type="Gene3D" id="3.40.50.300">
    <property type="entry name" value="P-loop containing nucleotide triphosphate hydrolases"/>
    <property type="match status" value="1"/>
</dbReference>
<feature type="domain" description="GPI inositol-deacylase winged helix" evidence="2">
    <location>
        <begin position="371"/>
        <end position="453"/>
    </location>
</feature>
<keyword evidence="5" id="KW-1185">Reference proteome</keyword>
<dbReference type="EMBL" id="MU865973">
    <property type="protein sequence ID" value="KAK4444783.1"/>
    <property type="molecule type" value="Genomic_DNA"/>
</dbReference>
<dbReference type="SUPFAM" id="SSF52540">
    <property type="entry name" value="P-loop containing nucleoside triphosphate hydrolases"/>
    <property type="match status" value="1"/>
</dbReference>
<gene>
    <name evidence="4" type="ORF">QBC34DRAFT_384997</name>
</gene>
<organism evidence="4 5">
    <name type="scientific">Podospora aff. communis PSN243</name>
    <dbReference type="NCBI Taxonomy" id="3040156"/>
    <lineage>
        <taxon>Eukaryota</taxon>
        <taxon>Fungi</taxon>
        <taxon>Dikarya</taxon>
        <taxon>Ascomycota</taxon>
        <taxon>Pezizomycotina</taxon>
        <taxon>Sordariomycetes</taxon>
        <taxon>Sordariomycetidae</taxon>
        <taxon>Sordariales</taxon>
        <taxon>Podosporaceae</taxon>
        <taxon>Podospora</taxon>
    </lineage>
</organism>
<evidence type="ECO:0000256" key="1">
    <source>
        <dbReference type="ARBA" id="ARBA00022737"/>
    </source>
</evidence>
<reference evidence="4" key="1">
    <citation type="journal article" date="2023" name="Mol. Phylogenet. Evol.">
        <title>Genome-scale phylogeny and comparative genomics of the fungal order Sordariales.</title>
        <authorList>
            <person name="Hensen N."/>
            <person name="Bonometti L."/>
            <person name="Westerberg I."/>
            <person name="Brannstrom I.O."/>
            <person name="Guillou S."/>
            <person name="Cros-Aarteil S."/>
            <person name="Calhoun S."/>
            <person name="Haridas S."/>
            <person name="Kuo A."/>
            <person name="Mondo S."/>
            <person name="Pangilinan J."/>
            <person name="Riley R."/>
            <person name="LaButti K."/>
            <person name="Andreopoulos B."/>
            <person name="Lipzen A."/>
            <person name="Chen C."/>
            <person name="Yan M."/>
            <person name="Daum C."/>
            <person name="Ng V."/>
            <person name="Clum A."/>
            <person name="Steindorff A."/>
            <person name="Ohm R.A."/>
            <person name="Martin F."/>
            <person name="Silar P."/>
            <person name="Natvig D.O."/>
            <person name="Lalanne C."/>
            <person name="Gautier V."/>
            <person name="Ament-Velasquez S.L."/>
            <person name="Kruys A."/>
            <person name="Hutchinson M.I."/>
            <person name="Powell A.J."/>
            <person name="Barry K."/>
            <person name="Miller A.N."/>
            <person name="Grigoriev I.V."/>
            <person name="Debuchy R."/>
            <person name="Gladieux P."/>
            <person name="Hiltunen Thoren M."/>
            <person name="Johannesson H."/>
        </authorList>
    </citation>
    <scope>NUCLEOTIDE SEQUENCE</scope>
    <source>
        <strain evidence="4">PSN243</strain>
    </source>
</reference>